<proteinExistence type="predicted"/>
<reference evidence="2 3" key="1">
    <citation type="submission" date="2024-04" db="EMBL/GenBank/DDBJ databases">
        <title>Defined microbial consortia suppress multidrug-resistant proinflammatory Enterobacteriaceae via ecological control.</title>
        <authorList>
            <person name="Furuichi M."/>
            <person name="Kawaguchi T."/>
            <person name="Pust M."/>
            <person name="Yasuma K."/>
            <person name="Plichta D."/>
            <person name="Hasegawa N."/>
            <person name="Ohya T."/>
            <person name="Bhattarai S."/>
            <person name="Sasajima S."/>
            <person name="Aoto Y."/>
            <person name="Tuganbaev T."/>
            <person name="Yaginuma M."/>
            <person name="Ueda M."/>
            <person name="Okahashi N."/>
            <person name="Amafuji K."/>
            <person name="Kiridooshi Y."/>
            <person name="Sugita K."/>
            <person name="Strazar M."/>
            <person name="Skelly A."/>
            <person name="Suda W."/>
            <person name="Hattori M."/>
            <person name="Nakamoto N."/>
            <person name="Caballero S."/>
            <person name="Norman J."/>
            <person name="Olle B."/>
            <person name="Tanoue T."/>
            <person name="Arita M."/>
            <person name="Bucci V."/>
            <person name="Atarashi K."/>
            <person name="Xavier R."/>
            <person name="Honda K."/>
        </authorList>
    </citation>
    <scope>NUCLEOTIDE SEQUENCE [LARGE SCALE GENOMIC DNA]</scope>
    <source>
        <strain evidence="3">f13</strain>
    </source>
</reference>
<evidence type="ECO:0000313" key="3">
    <source>
        <dbReference type="Proteomes" id="UP001600894"/>
    </source>
</evidence>
<comment type="caution">
    <text evidence="2">The sequence shown here is derived from an EMBL/GenBank/DDBJ whole genome shotgun (WGS) entry which is preliminary data.</text>
</comment>
<dbReference type="EMBL" id="BAABXL010000001">
    <property type="protein sequence ID" value="GAA6267924.1"/>
    <property type="molecule type" value="Genomic_DNA"/>
</dbReference>
<keyword evidence="1" id="KW-0472">Membrane</keyword>
<organism evidence="2 3">
    <name type="scientific">Enterocloster alcoholdehydrogenati</name>
    <dbReference type="NCBI Taxonomy" id="2547410"/>
    <lineage>
        <taxon>Bacteria</taxon>
        <taxon>Bacillati</taxon>
        <taxon>Bacillota</taxon>
        <taxon>Clostridia</taxon>
        <taxon>Lachnospirales</taxon>
        <taxon>Lachnospiraceae</taxon>
        <taxon>Enterocloster</taxon>
    </lineage>
</organism>
<evidence type="ECO:0000313" key="2">
    <source>
        <dbReference type="EMBL" id="GAA6267924.1"/>
    </source>
</evidence>
<dbReference type="Proteomes" id="UP001600894">
    <property type="component" value="Unassembled WGS sequence"/>
</dbReference>
<gene>
    <name evidence="2" type="ORF">F130042H8_09840</name>
</gene>
<dbReference type="RefSeq" id="WP_176256064.1">
    <property type="nucleotide sequence ID" value="NZ_BAABXL010000001.1"/>
</dbReference>
<evidence type="ECO:0008006" key="4">
    <source>
        <dbReference type="Google" id="ProtNLM"/>
    </source>
</evidence>
<keyword evidence="3" id="KW-1185">Reference proteome</keyword>
<feature type="transmembrane region" description="Helical" evidence="1">
    <location>
        <begin position="46"/>
        <end position="66"/>
    </location>
</feature>
<keyword evidence="1" id="KW-0812">Transmembrane</keyword>
<sequence length="141" mass="16110">MDKKGSLYHSYMIRPILYKCVTRAALAVTALLLWDRYVNTAGRFSLLRDGCVVAGILFFCLAWFSYLRLDGVMVHHMFEERKKKKPVRRGYTDIVDFADEHIISYEELSQDERAACSLAAHLICGVLFVLPGIVCWLAGLF</sequence>
<evidence type="ECO:0000256" key="1">
    <source>
        <dbReference type="SAM" id="Phobius"/>
    </source>
</evidence>
<feature type="transmembrane region" description="Helical" evidence="1">
    <location>
        <begin position="118"/>
        <end position="140"/>
    </location>
</feature>
<accession>A0ABQ0AV65</accession>
<protein>
    <recommendedName>
        <fullName evidence="4">DUF3899 domain-containing protein</fullName>
    </recommendedName>
</protein>
<name>A0ABQ0AV65_9FIRM</name>
<feature type="transmembrane region" description="Helical" evidence="1">
    <location>
        <begin position="16"/>
        <end position="34"/>
    </location>
</feature>
<keyword evidence="1" id="KW-1133">Transmembrane helix</keyword>